<evidence type="ECO:0000256" key="12">
    <source>
        <dbReference type="ARBA" id="ARBA00023125"/>
    </source>
</evidence>
<comment type="subcellular location">
    <subcellularLocation>
        <location evidence="1">Nucleus</location>
    </subcellularLocation>
</comment>
<dbReference type="GO" id="GO:0005524">
    <property type="term" value="F:ATP binding"/>
    <property type="evidence" value="ECO:0007669"/>
    <property type="project" value="InterPro"/>
</dbReference>
<dbReference type="Gene3D" id="3.40.50.300">
    <property type="entry name" value="P-loop containing nucleotide triphosphate hydrolases"/>
    <property type="match status" value="1"/>
</dbReference>
<evidence type="ECO:0000256" key="5">
    <source>
        <dbReference type="ARBA" id="ARBA00022618"/>
    </source>
</evidence>
<dbReference type="CDD" id="cd22254">
    <property type="entry name" value="CSB_WHD"/>
    <property type="match status" value="1"/>
</dbReference>
<dbReference type="PANTHER" id="PTHR45629:SF7">
    <property type="entry name" value="DNA EXCISION REPAIR PROTEIN ERCC-6-RELATED"/>
    <property type="match status" value="1"/>
</dbReference>
<name>A0A7R8CKZ6_LEPSM</name>
<gene>
    <name evidence="18" type="ORF">LSAA_3093</name>
</gene>
<dbReference type="PROSITE" id="PS51194">
    <property type="entry name" value="HELICASE_CTER"/>
    <property type="match status" value="1"/>
</dbReference>
<dbReference type="EMBL" id="HG994590">
    <property type="protein sequence ID" value="CAF2808905.1"/>
    <property type="molecule type" value="Genomic_DNA"/>
</dbReference>
<evidence type="ECO:0000256" key="1">
    <source>
        <dbReference type="ARBA" id="ARBA00004123"/>
    </source>
</evidence>
<dbReference type="Proteomes" id="UP000675881">
    <property type="component" value="Chromosome 11"/>
</dbReference>
<evidence type="ECO:0000256" key="13">
    <source>
        <dbReference type="ARBA" id="ARBA00023204"/>
    </source>
</evidence>
<keyword evidence="11" id="KW-0067">ATP-binding</keyword>
<evidence type="ECO:0000313" key="19">
    <source>
        <dbReference type="Proteomes" id="UP000675881"/>
    </source>
</evidence>
<dbReference type="InterPro" id="IPR038718">
    <property type="entry name" value="SNF2-like_sf"/>
</dbReference>
<reference evidence="18" key="1">
    <citation type="submission" date="2021-02" db="EMBL/GenBank/DDBJ databases">
        <authorList>
            <person name="Bekaert M."/>
        </authorList>
    </citation>
    <scope>NUCLEOTIDE SEQUENCE</scope>
    <source>
        <strain evidence="18">IoA-00</strain>
    </source>
</reference>
<dbReference type="FunFam" id="3.40.50.10810:FF:000094">
    <property type="entry name" value="DNA excision repair protein ERCC-6"/>
    <property type="match status" value="1"/>
</dbReference>
<dbReference type="InterPro" id="IPR049730">
    <property type="entry name" value="SNF2/RAD54-like_C"/>
</dbReference>
<dbReference type="Pfam" id="PF00176">
    <property type="entry name" value="SNF2-rel_dom"/>
    <property type="match status" value="1"/>
</dbReference>
<proteinExistence type="inferred from homology"/>
<dbReference type="GO" id="GO:0006283">
    <property type="term" value="P:transcription-coupled nucleotide-excision repair"/>
    <property type="evidence" value="ECO:0007669"/>
    <property type="project" value="TreeGrafter"/>
</dbReference>
<evidence type="ECO:0000256" key="15">
    <source>
        <dbReference type="ARBA" id="ARBA00023306"/>
    </source>
</evidence>
<keyword evidence="14" id="KW-0539">Nucleus</keyword>
<keyword evidence="10" id="KW-0347">Helicase</keyword>
<dbReference type="GO" id="GO:0051301">
    <property type="term" value="P:cell division"/>
    <property type="evidence" value="ECO:0007669"/>
    <property type="project" value="UniProtKB-KW"/>
</dbReference>
<comment type="subunit">
    <text evidence="3">Interacts (via N-terminus) with spn-A/Rad51.</text>
</comment>
<keyword evidence="15" id="KW-0131">Cell cycle</keyword>
<dbReference type="CDD" id="cd18793">
    <property type="entry name" value="SF2_C_SNF"/>
    <property type="match status" value="1"/>
</dbReference>
<sequence>MGLGKTIQILAYLASLSYSIGLGPTLIICPATLMHQWVKESHAWWPAFRIAVLHDSGSYQGKSRKALISSIFEAKGILVTSYSGVVSFKEPINSLKWNYVILDEGHKIRNPDALATLAVKSIPTCHRLILSGSPLQNNLKELWSLFDFIYPGKLGTLPVFIQQFSVPITQGGYSNASRVAVATAYKCATVLRDTITPYLLRRMKSDMSNVPAIGVIWTRVIFKIFFEGKSKIFAGLINLRKICNHPDLYANKNEVSKYGHWRKSGKMIVLLSLLEIFIQRRQYSYLKLDGTTSVSSRQSLIDKFNEDPNIFVFILTTKVGGLGVNLVGANRVVIFDPDWNPSTDTQARERAWRIGQKNQVTIYRLITSGTIEEKIYHRQIFKQFLVNRVLKDPKQKRFFKSNDLYELFTLKEGKSDQKIYEEDDPEKARLREMARKISQKLSNGKSKELEKKRSKSRDKKVEGVRISNLVKTTSKEKKAENEPEAVEQDNYVLSKLFKKSGIQSAVRHDVIVGSGDADYCLIEQEADNVAKDAIKNLKMSRRRILPLDSGVPTWTGSNGGVKTGYSFGKSKLKSSQTDEDLSPSKESSNMSAAELLSKIKKRNSYSENGDACSSDEGSELLADIRNYVAFQANIDGEATTQELVDRFKSRLPSHKSHLFKALLKQLCDFNRDSFSVGKWTLKEEFR</sequence>
<dbReference type="Gene3D" id="3.40.50.10810">
    <property type="entry name" value="Tandem AAA-ATPase domain"/>
    <property type="match status" value="1"/>
</dbReference>
<evidence type="ECO:0000256" key="14">
    <source>
        <dbReference type="ARBA" id="ARBA00023242"/>
    </source>
</evidence>
<evidence type="ECO:0000256" key="7">
    <source>
        <dbReference type="ARBA" id="ARBA00022763"/>
    </source>
</evidence>
<keyword evidence="13" id="KW-0234">DNA repair</keyword>
<keyword evidence="7" id="KW-0227">DNA damage</keyword>
<evidence type="ECO:0000256" key="16">
    <source>
        <dbReference type="ARBA" id="ARBA00024776"/>
    </source>
</evidence>
<accession>A0A7R8CKZ6</accession>
<dbReference type="OrthoDB" id="413460at2759"/>
<comment type="similarity">
    <text evidence="2">Belongs to the SNF2/RAD54 helicase family.</text>
</comment>
<keyword evidence="5" id="KW-0132">Cell division</keyword>
<protein>
    <recommendedName>
        <fullName evidence="4">DNA repair and recombination protein RAD54-like</fullName>
    </recommendedName>
    <alternativeName>
        <fullName evidence="17">Protein okra</fullName>
    </alternativeName>
</protein>
<dbReference type="AlphaFoldDB" id="A0A7R8CKZ6"/>
<dbReference type="GO" id="GO:0005634">
    <property type="term" value="C:nucleus"/>
    <property type="evidence" value="ECO:0007669"/>
    <property type="project" value="TreeGrafter"/>
</dbReference>
<dbReference type="GO" id="GO:0008094">
    <property type="term" value="F:ATP-dependent activity, acting on DNA"/>
    <property type="evidence" value="ECO:0007669"/>
    <property type="project" value="TreeGrafter"/>
</dbReference>
<keyword evidence="12" id="KW-0238">DNA-binding</keyword>
<dbReference type="PANTHER" id="PTHR45629">
    <property type="entry name" value="SNF2/RAD54 FAMILY MEMBER"/>
    <property type="match status" value="1"/>
</dbReference>
<evidence type="ECO:0000256" key="9">
    <source>
        <dbReference type="ARBA" id="ARBA00022801"/>
    </source>
</evidence>
<dbReference type="Pfam" id="PF25875">
    <property type="entry name" value="WHD_Rad26_CSB"/>
    <property type="match status" value="1"/>
</dbReference>
<keyword evidence="8" id="KW-0498">Mitosis</keyword>
<dbReference type="InterPro" id="IPR027417">
    <property type="entry name" value="P-loop_NTPase"/>
</dbReference>
<keyword evidence="19" id="KW-1185">Reference proteome</keyword>
<comment type="function">
    <text evidence="16">Involved in mitotic DNA repair and meiotic recombination. Functions in the recombinational DNA repair pathway. Essential for interhomolog gene conversion (GC), but may have a less important role in intersister GC than spn-A/Rad51. In the presence of DNA, spn-A/Rad51 enhances the ATPase activity of okr/Rad54.</text>
</comment>
<dbReference type="InterPro" id="IPR014001">
    <property type="entry name" value="Helicase_ATP-bd"/>
</dbReference>
<dbReference type="SMART" id="SM00490">
    <property type="entry name" value="HELICc"/>
    <property type="match status" value="1"/>
</dbReference>
<dbReference type="SMART" id="SM00487">
    <property type="entry name" value="DEXDc"/>
    <property type="match status" value="1"/>
</dbReference>
<evidence type="ECO:0000313" key="18">
    <source>
        <dbReference type="EMBL" id="CAF2808905.1"/>
    </source>
</evidence>
<organism evidence="18 19">
    <name type="scientific">Lepeophtheirus salmonis</name>
    <name type="common">Salmon louse</name>
    <name type="synonym">Caligus salmonis</name>
    <dbReference type="NCBI Taxonomy" id="72036"/>
    <lineage>
        <taxon>Eukaryota</taxon>
        <taxon>Metazoa</taxon>
        <taxon>Ecdysozoa</taxon>
        <taxon>Arthropoda</taxon>
        <taxon>Crustacea</taxon>
        <taxon>Multicrustacea</taxon>
        <taxon>Hexanauplia</taxon>
        <taxon>Copepoda</taxon>
        <taxon>Siphonostomatoida</taxon>
        <taxon>Caligidae</taxon>
        <taxon>Lepeophtheirus</taxon>
    </lineage>
</organism>
<dbReference type="InterPro" id="IPR050496">
    <property type="entry name" value="SNF2_RAD54_helicase_repair"/>
</dbReference>
<evidence type="ECO:0000256" key="2">
    <source>
        <dbReference type="ARBA" id="ARBA00007025"/>
    </source>
</evidence>
<evidence type="ECO:0000256" key="11">
    <source>
        <dbReference type="ARBA" id="ARBA00022840"/>
    </source>
</evidence>
<dbReference type="InterPro" id="IPR000330">
    <property type="entry name" value="SNF2_N"/>
</dbReference>
<dbReference type="GO" id="GO:0016787">
    <property type="term" value="F:hydrolase activity"/>
    <property type="evidence" value="ECO:0007669"/>
    <property type="project" value="UniProtKB-KW"/>
</dbReference>
<dbReference type="PROSITE" id="PS51192">
    <property type="entry name" value="HELICASE_ATP_BIND_1"/>
    <property type="match status" value="1"/>
</dbReference>
<evidence type="ECO:0000256" key="6">
    <source>
        <dbReference type="ARBA" id="ARBA00022741"/>
    </source>
</evidence>
<evidence type="ECO:0000256" key="10">
    <source>
        <dbReference type="ARBA" id="ARBA00022806"/>
    </source>
</evidence>
<evidence type="ECO:0000256" key="8">
    <source>
        <dbReference type="ARBA" id="ARBA00022776"/>
    </source>
</evidence>
<keyword evidence="9" id="KW-0378">Hydrolase</keyword>
<evidence type="ECO:0000256" key="17">
    <source>
        <dbReference type="ARBA" id="ARBA00029956"/>
    </source>
</evidence>
<dbReference type="InterPro" id="IPR058951">
    <property type="entry name" value="WHD_Rad26_CSB-like"/>
</dbReference>
<evidence type="ECO:0000256" key="3">
    <source>
        <dbReference type="ARBA" id="ARBA00011467"/>
    </source>
</evidence>
<keyword evidence="6" id="KW-0547">Nucleotide-binding</keyword>
<dbReference type="SUPFAM" id="SSF52540">
    <property type="entry name" value="P-loop containing nucleoside triphosphate hydrolases"/>
    <property type="match status" value="2"/>
</dbReference>
<evidence type="ECO:0000256" key="4">
    <source>
        <dbReference type="ARBA" id="ARBA00015341"/>
    </source>
</evidence>
<dbReference type="Pfam" id="PF00271">
    <property type="entry name" value="Helicase_C"/>
    <property type="match status" value="1"/>
</dbReference>
<dbReference type="InterPro" id="IPR001650">
    <property type="entry name" value="Helicase_C-like"/>
</dbReference>